<gene>
    <name evidence="4" type="ORF">DW040_04625</name>
</gene>
<dbReference type="RefSeq" id="WP_117753535.1">
    <property type="nucleotide sequence ID" value="NZ_QSGG01000004.1"/>
</dbReference>
<name>A0A415HRK0_9FIRM</name>
<dbReference type="InterPro" id="IPR028082">
    <property type="entry name" value="Peripla_BP_I"/>
</dbReference>
<dbReference type="EMBL" id="QROE01000002">
    <property type="protein sequence ID" value="RHK96487.1"/>
    <property type="molecule type" value="Genomic_DNA"/>
</dbReference>
<dbReference type="Gene3D" id="3.40.50.2300">
    <property type="match status" value="2"/>
</dbReference>
<organism evidence="4 5">
    <name type="scientific">Blautia obeum</name>
    <dbReference type="NCBI Taxonomy" id="40520"/>
    <lineage>
        <taxon>Bacteria</taxon>
        <taxon>Bacillati</taxon>
        <taxon>Bacillota</taxon>
        <taxon>Clostridia</taxon>
        <taxon>Lachnospirales</taxon>
        <taxon>Lachnospiraceae</taxon>
        <taxon>Blautia</taxon>
    </lineage>
</organism>
<evidence type="ECO:0000313" key="4">
    <source>
        <dbReference type="EMBL" id="RHK96487.1"/>
    </source>
</evidence>
<dbReference type="GO" id="GO:0030288">
    <property type="term" value="C:outer membrane-bounded periplasmic space"/>
    <property type="evidence" value="ECO:0007669"/>
    <property type="project" value="TreeGrafter"/>
</dbReference>
<dbReference type="PANTHER" id="PTHR30036">
    <property type="entry name" value="D-XYLOSE-BINDING PERIPLASMIC PROTEIN"/>
    <property type="match status" value="1"/>
</dbReference>
<reference evidence="4 5" key="1">
    <citation type="submission" date="2018-08" db="EMBL/GenBank/DDBJ databases">
        <title>A genome reference for cultivated species of the human gut microbiota.</title>
        <authorList>
            <person name="Zou Y."/>
            <person name="Xue W."/>
            <person name="Luo G."/>
        </authorList>
    </citation>
    <scope>NUCLEOTIDE SEQUENCE [LARGE SCALE GENOMIC DNA]</scope>
    <source>
        <strain evidence="4 5">AF39-4</strain>
    </source>
</reference>
<sequence length="400" mass="45894">MWKKLFRLWNKLLKWKTIIKRICFLLLISSVVVLESQNFCKVCKAAKKYENDKLRIACEIGSGEDIRFKVLKRNLKILEKLTGIEFVDMADAEFGSSNEASVYYVEYAINEGVDGILLSPSSDQILPTVCRLCQDAGVYWGIYFRSIEDEEIREECESSPYYIGNICEDEENMGYNITKEAADMGYQKLGIISTVQWDTTGQRREQGIQKAMKEYPEIKILAEVRDVFSTEDVYKNTKSLLTAYPEIDCIFLVASKSGEAQQSIAKAIRDLGKNGEVGMAAIDFMRGFSELFDSECLESVIGLPQLTIDPYYLAIKMINTLKGYPIEEKCSTQTVPGIMVTSKKEARQLKKIVEDENLVFFSEEYIEKHLFKWNNPELDEQEFQKIINQNQRLKYSKSGN</sequence>
<evidence type="ECO:0000259" key="3">
    <source>
        <dbReference type="Pfam" id="PF13407"/>
    </source>
</evidence>
<feature type="domain" description="Periplasmic binding protein" evidence="3">
    <location>
        <begin position="96"/>
        <end position="288"/>
    </location>
</feature>
<comment type="subcellular location">
    <subcellularLocation>
        <location evidence="1">Cell envelope</location>
    </subcellularLocation>
</comment>
<dbReference type="InterPro" id="IPR050555">
    <property type="entry name" value="Bact_Solute-Bind_Prot2"/>
</dbReference>
<proteinExistence type="inferred from homology"/>
<dbReference type="Proteomes" id="UP000284267">
    <property type="component" value="Unassembled WGS sequence"/>
</dbReference>
<dbReference type="AlphaFoldDB" id="A0A415HRK0"/>
<dbReference type="InterPro" id="IPR025997">
    <property type="entry name" value="SBP_2_dom"/>
</dbReference>
<evidence type="ECO:0000256" key="2">
    <source>
        <dbReference type="ARBA" id="ARBA00007639"/>
    </source>
</evidence>
<dbReference type="SUPFAM" id="SSF53822">
    <property type="entry name" value="Periplasmic binding protein-like I"/>
    <property type="match status" value="1"/>
</dbReference>
<dbReference type="PANTHER" id="PTHR30036:SF7">
    <property type="entry name" value="ABC TRANSPORTER PERIPLASMIC-BINDING PROTEIN YPHF"/>
    <property type="match status" value="1"/>
</dbReference>
<protein>
    <submittedName>
        <fullName evidence="4">Sugar ABC transporter substrate-binding protein</fullName>
    </submittedName>
</protein>
<comment type="caution">
    <text evidence="4">The sequence shown here is derived from an EMBL/GenBank/DDBJ whole genome shotgun (WGS) entry which is preliminary data.</text>
</comment>
<dbReference type="GO" id="GO:0030246">
    <property type="term" value="F:carbohydrate binding"/>
    <property type="evidence" value="ECO:0007669"/>
    <property type="project" value="TreeGrafter"/>
</dbReference>
<comment type="similarity">
    <text evidence="2">Belongs to the bacterial solute-binding protein 2 family.</text>
</comment>
<dbReference type="Pfam" id="PF13407">
    <property type="entry name" value="Peripla_BP_4"/>
    <property type="match status" value="1"/>
</dbReference>
<evidence type="ECO:0000313" key="5">
    <source>
        <dbReference type="Proteomes" id="UP000284267"/>
    </source>
</evidence>
<evidence type="ECO:0000256" key="1">
    <source>
        <dbReference type="ARBA" id="ARBA00004196"/>
    </source>
</evidence>
<accession>A0A415HRK0</accession>